<dbReference type="OrthoDB" id="9809462at2"/>
<dbReference type="InterPro" id="IPR036388">
    <property type="entry name" value="WH-like_DNA-bd_sf"/>
</dbReference>
<dbReference type="PATRIC" id="fig|1096930.3.peg.2806"/>
<dbReference type="Gene3D" id="3.30.70.920">
    <property type="match status" value="1"/>
</dbReference>
<dbReference type="eggNOG" id="COG1522">
    <property type="taxonomic scope" value="Bacteria"/>
</dbReference>
<dbReference type="EMBL" id="ATHL01000087">
    <property type="protein sequence ID" value="EQB13608.1"/>
    <property type="molecule type" value="Genomic_DNA"/>
</dbReference>
<evidence type="ECO:0000313" key="5">
    <source>
        <dbReference type="EMBL" id="EQB13608.1"/>
    </source>
</evidence>
<dbReference type="InterPro" id="IPR019888">
    <property type="entry name" value="Tscrpt_reg_AsnC-like"/>
</dbReference>
<dbReference type="PROSITE" id="PS50956">
    <property type="entry name" value="HTH_ASNC_2"/>
    <property type="match status" value="1"/>
</dbReference>
<dbReference type="AlphaFoldDB" id="T0HN48"/>
<keyword evidence="6" id="KW-1185">Reference proteome</keyword>
<dbReference type="InterPro" id="IPR019887">
    <property type="entry name" value="Tscrpt_reg_AsnC/Lrp_C"/>
</dbReference>
<dbReference type="Proteomes" id="UP000015527">
    <property type="component" value="Unassembled WGS sequence"/>
</dbReference>
<evidence type="ECO:0000256" key="2">
    <source>
        <dbReference type="ARBA" id="ARBA00023125"/>
    </source>
</evidence>
<dbReference type="SMART" id="SM00344">
    <property type="entry name" value="HTH_ASNC"/>
    <property type="match status" value="1"/>
</dbReference>
<comment type="caution">
    <text evidence="5">The sequence shown here is derived from an EMBL/GenBank/DDBJ whole genome shotgun (WGS) entry which is preliminary data.</text>
</comment>
<evidence type="ECO:0000256" key="3">
    <source>
        <dbReference type="ARBA" id="ARBA00023163"/>
    </source>
</evidence>
<feature type="domain" description="HTH asnC-type" evidence="4">
    <location>
        <begin position="6"/>
        <end position="71"/>
    </location>
</feature>
<dbReference type="GO" id="GO:0043565">
    <property type="term" value="F:sequence-specific DNA binding"/>
    <property type="evidence" value="ECO:0007669"/>
    <property type="project" value="InterPro"/>
</dbReference>
<dbReference type="InterPro" id="IPR000485">
    <property type="entry name" value="AsnC-type_HTH_dom"/>
</dbReference>
<evidence type="ECO:0000259" key="4">
    <source>
        <dbReference type="PROSITE" id="PS50956"/>
    </source>
</evidence>
<dbReference type="Pfam" id="PF13412">
    <property type="entry name" value="HTH_24"/>
    <property type="match status" value="1"/>
</dbReference>
<dbReference type="PANTHER" id="PTHR30154">
    <property type="entry name" value="LEUCINE-RESPONSIVE REGULATORY PROTEIN"/>
    <property type="match status" value="1"/>
</dbReference>
<dbReference type="PANTHER" id="PTHR30154:SF34">
    <property type="entry name" value="TRANSCRIPTIONAL REGULATOR AZLB"/>
    <property type="match status" value="1"/>
</dbReference>
<dbReference type="PRINTS" id="PR00033">
    <property type="entry name" value="HTHASNC"/>
</dbReference>
<evidence type="ECO:0000256" key="1">
    <source>
        <dbReference type="ARBA" id="ARBA00023015"/>
    </source>
</evidence>
<accession>T0HN48</accession>
<dbReference type="GO" id="GO:0005829">
    <property type="term" value="C:cytosol"/>
    <property type="evidence" value="ECO:0007669"/>
    <property type="project" value="TreeGrafter"/>
</dbReference>
<dbReference type="Pfam" id="PF01037">
    <property type="entry name" value="AsnC_trans_reg"/>
    <property type="match status" value="1"/>
</dbReference>
<sequence>MNRPDLDDLDHRIIAILSKDARVSNRSIAADLGVNEGTIRLRLKRLQQEGLIAFTALISPRLDRSTRTAFVSIQADMTRFKQIARELRQIPTIHSIMTMLGPFNIMTTCYYRAIEDLHEVTVRQILAVDGVQHVETSIAVKTVKFTNGVVGVSAVTNR</sequence>
<reference evidence="5 6" key="1">
    <citation type="journal article" date="2013" name="Genome Announc.">
        <title>Genome Sequence of Novosphingobium lindaniclasticum LE124T, Isolated from a Hexachlorocyclohexane Dumpsite.</title>
        <authorList>
            <person name="Saxena A."/>
            <person name="Nayyar N."/>
            <person name="Sangwan N."/>
            <person name="Kumari R."/>
            <person name="Khurana J.P."/>
            <person name="Lal R."/>
        </authorList>
    </citation>
    <scope>NUCLEOTIDE SEQUENCE [LARGE SCALE GENOMIC DNA]</scope>
    <source>
        <strain evidence="5 6">LE124</strain>
    </source>
</reference>
<dbReference type="RefSeq" id="WP_021234647.1">
    <property type="nucleotide sequence ID" value="NZ_ATHL01000087.1"/>
</dbReference>
<name>T0HN48_9SPHN</name>
<keyword evidence="3" id="KW-0804">Transcription</keyword>
<dbReference type="InterPro" id="IPR011008">
    <property type="entry name" value="Dimeric_a/b-barrel"/>
</dbReference>
<keyword evidence="2" id="KW-0238">DNA-binding</keyword>
<dbReference type="GO" id="GO:0043200">
    <property type="term" value="P:response to amino acid"/>
    <property type="evidence" value="ECO:0007669"/>
    <property type="project" value="TreeGrafter"/>
</dbReference>
<dbReference type="Gene3D" id="1.10.10.10">
    <property type="entry name" value="Winged helix-like DNA-binding domain superfamily/Winged helix DNA-binding domain"/>
    <property type="match status" value="1"/>
</dbReference>
<evidence type="ECO:0000313" key="6">
    <source>
        <dbReference type="Proteomes" id="UP000015527"/>
    </source>
</evidence>
<dbReference type="SUPFAM" id="SSF46785">
    <property type="entry name" value="Winged helix' DNA-binding domain"/>
    <property type="match status" value="1"/>
</dbReference>
<proteinExistence type="predicted"/>
<keyword evidence="1" id="KW-0805">Transcription regulation</keyword>
<gene>
    <name evidence="5" type="ORF">L284_14110</name>
</gene>
<organism evidence="5 6">
    <name type="scientific">Novosphingobium lindaniclasticum LE124</name>
    <dbReference type="NCBI Taxonomy" id="1096930"/>
    <lineage>
        <taxon>Bacteria</taxon>
        <taxon>Pseudomonadati</taxon>
        <taxon>Pseudomonadota</taxon>
        <taxon>Alphaproteobacteria</taxon>
        <taxon>Sphingomonadales</taxon>
        <taxon>Sphingomonadaceae</taxon>
        <taxon>Novosphingobium</taxon>
    </lineage>
</organism>
<protein>
    <recommendedName>
        <fullName evidence="4">HTH asnC-type domain-containing protein</fullName>
    </recommendedName>
</protein>
<dbReference type="InterPro" id="IPR036390">
    <property type="entry name" value="WH_DNA-bd_sf"/>
</dbReference>
<dbReference type="SUPFAM" id="SSF54909">
    <property type="entry name" value="Dimeric alpha+beta barrel"/>
    <property type="match status" value="1"/>
</dbReference>